<dbReference type="EMBL" id="JBHTCO010000004">
    <property type="protein sequence ID" value="MFC7392115.1"/>
    <property type="molecule type" value="Genomic_DNA"/>
</dbReference>
<gene>
    <name evidence="7" type="ORF">ACFQRG_03895</name>
</gene>
<evidence type="ECO:0000256" key="2">
    <source>
        <dbReference type="ARBA" id="ARBA00022448"/>
    </source>
</evidence>
<feature type="transmembrane region" description="Helical" evidence="6">
    <location>
        <begin position="516"/>
        <end position="538"/>
    </location>
</feature>
<protein>
    <submittedName>
        <fullName evidence="7">OPT/YSL family transporter</fullName>
    </submittedName>
</protein>
<feature type="transmembrane region" description="Helical" evidence="6">
    <location>
        <begin position="408"/>
        <end position="428"/>
    </location>
</feature>
<feature type="transmembrane region" description="Helical" evidence="6">
    <location>
        <begin position="280"/>
        <end position="301"/>
    </location>
</feature>
<feature type="transmembrane region" description="Helical" evidence="6">
    <location>
        <begin position="81"/>
        <end position="102"/>
    </location>
</feature>
<keyword evidence="4 6" id="KW-1133">Transmembrane helix</keyword>
<name>A0ABW2PWN7_9BACL</name>
<dbReference type="RefSeq" id="WP_380963825.1">
    <property type="nucleotide sequence ID" value="NZ_JBHTCO010000004.1"/>
</dbReference>
<feature type="transmembrane region" description="Helical" evidence="6">
    <location>
        <begin position="108"/>
        <end position="130"/>
    </location>
</feature>
<feature type="transmembrane region" description="Helical" evidence="6">
    <location>
        <begin position="183"/>
        <end position="207"/>
    </location>
</feature>
<evidence type="ECO:0000256" key="1">
    <source>
        <dbReference type="ARBA" id="ARBA00004141"/>
    </source>
</evidence>
<feature type="transmembrane region" description="Helical" evidence="6">
    <location>
        <begin position="307"/>
        <end position="330"/>
    </location>
</feature>
<dbReference type="Pfam" id="PF03169">
    <property type="entry name" value="OPT"/>
    <property type="match status" value="1"/>
</dbReference>
<dbReference type="InterPro" id="IPR004813">
    <property type="entry name" value="OPT"/>
</dbReference>
<feature type="transmembrane region" description="Helical" evidence="6">
    <location>
        <begin position="337"/>
        <end position="354"/>
    </location>
</feature>
<dbReference type="Proteomes" id="UP001596505">
    <property type="component" value="Unassembled WGS sequence"/>
</dbReference>
<feature type="transmembrane region" description="Helical" evidence="6">
    <location>
        <begin position="40"/>
        <end position="60"/>
    </location>
</feature>
<evidence type="ECO:0000256" key="6">
    <source>
        <dbReference type="SAM" id="Phobius"/>
    </source>
</evidence>
<keyword evidence="2" id="KW-0813">Transport</keyword>
<evidence type="ECO:0000256" key="5">
    <source>
        <dbReference type="ARBA" id="ARBA00023136"/>
    </source>
</evidence>
<keyword evidence="5 6" id="KW-0472">Membrane</keyword>
<reference evidence="8" key="1">
    <citation type="journal article" date="2019" name="Int. J. Syst. Evol. Microbiol.">
        <title>The Global Catalogue of Microorganisms (GCM) 10K type strain sequencing project: providing services to taxonomists for standard genome sequencing and annotation.</title>
        <authorList>
            <consortium name="The Broad Institute Genomics Platform"/>
            <consortium name="The Broad Institute Genome Sequencing Center for Infectious Disease"/>
            <person name="Wu L."/>
            <person name="Ma J."/>
        </authorList>
    </citation>
    <scope>NUCLEOTIDE SEQUENCE [LARGE SCALE GENOMIC DNA]</scope>
    <source>
        <strain evidence="8">CGMCC 1.16305</strain>
    </source>
</reference>
<feature type="transmembrane region" description="Helical" evidence="6">
    <location>
        <begin position="219"/>
        <end position="242"/>
    </location>
</feature>
<feature type="transmembrane region" description="Helical" evidence="6">
    <location>
        <begin position="448"/>
        <end position="469"/>
    </location>
</feature>
<keyword evidence="8" id="KW-1185">Reference proteome</keyword>
<keyword evidence="3 6" id="KW-0812">Transmembrane</keyword>
<evidence type="ECO:0000256" key="4">
    <source>
        <dbReference type="ARBA" id="ARBA00022989"/>
    </source>
</evidence>
<proteinExistence type="predicted"/>
<sequence length="541" mass="56823">MKDHQKAFENPSVFTPAILFIVIIVSALGAIIGVQLITSLGISANTSIIGALLAMILARIPIKLFYRYKSIHTQNLVQTSISSATFGAGNSLMIPIGIPFIFGRTDLIMPMLIGASCALIVDAVILYRVFDSKIFPAEGTWAPGIATSEAIKAGDQGGKKAKFLGIGIAGGIIGQWLGIPMSAFGVAFIGNIIALTMFGIGLLFSGYSSSLFGLDINAIYLPQGVMIGAGLVALGQMVTMIIKSKKALAQSSKDSETAAAAEVVQSPAKHTRSEKDTTRAFGLGFVAYLIVALIIALMGGLISHMSIGMLIVFLLFAAFAAFCHEIIVGIAAMHSGWFPAFAVALITLIIGMLIGFPPVALALLVGFSAATGPAFTDMAYDFKTGYLLRGSGKDIKAELEGRKQQFKAGLLGFAVAIAVVAFTFHIYFAQGLVPPVDKVYVSTIKAGVSSHIALELLLWAIPGAILQLIGGSKRQMGVLFATGLLLMDPIAGWSVIAGILIRVIILKIYGKKAEPAMFTTAAGLIAGGALYSFFSSVFKLK</sequence>
<comment type="caution">
    <text evidence="7">The sequence shown here is derived from an EMBL/GenBank/DDBJ whole genome shotgun (WGS) entry which is preliminary data.</text>
</comment>
<evidence type="ECO:0000256" key="3">
    <source>
        <dbReference type="ARBA" id="ARBA00022692"/>
    </source>
</evidence>
<feature type="transmembrane region" description="Helical" evidence="6">
    <location>
        <begin position="360"/>
        <end position="380"/>
    </location>
</feature>
<feature type="transmembrane region" description="Helical" evidence="6">
    <location>
        <begin position="12"/>
        <end position="34"/>
    </location>
</feature>
<accession>A0ABW2PWN7</accession>
<evidence type="ECO:0000313" key="7">
    <source>
        <dbReference type="EMBL" id="MFC7392115.1"/>
    </source>
</evidence>
<feature type="transmembrane region" description="Helical" evidence="6">
    <location>
        <begin position="490"/>
        <end position="510"/>
    </location>
</feature>
<evidence type="ECO:0000313" key="8">
    <source>
        <dbReference type="Proteomes" id="UP001596505"/>
    </source>
</evidence>
<organism evidence="7 8">
    <name type="scientific">Scopulibacillus cellulosilyticus</name>
    <dbReference type="NCBI Taxonomy" id="2665665"/>
    <lineage>
        <taxon>Bacteria</taxon>
        <taxon>Bacillati</taxon>
        <taxon>Bacillota</taxon>
        <taxon>Bacilli</taxon>
        <taxon>Bacillales</taxon>
        <taxon>Sporolactobacillaceae</taxon>
        <taxon>Scopulibacillus</taxon>
    </lineage>
</organism>
<comment type="subcellular location">
    <subcellularLocation>
        <location evidence="1">Membrane</location>
        <topology evidence="1">Multi-pass membrane protein</topology>
    </subcellularLocation>
</comment>